<reference evidence="1 2" key="1">
    <citation type="submission" date="2018-05" db="EMBL/GenBank/DDBJ databases">
        <authorList>
            <person name="Goeker M."/>
            <person name="Huntemann M."/>
            <person name="Clum A."/>
            <person name="Pillay M."/>
            <person name="Palaniappan K."/>
            <person name="Varghese N."/>
            <person name="Mikhailova N."/>
            <person name="Stamatis D."/>
            <person name="Reddy T."/>
            <person name="Daum C."/>
            <person name="Shapiro N."/>
            <person name="Ivanova N."/>
            <person name="Kyrpides N."/>
            <person name="Woyke T."/>
        </authorList>
    </citation>
    <scope>NUCLEOTIDE SEQUENCE [LARGE SCALE GENOMIC DNA]</scope>
    <source>
        <strain evidence="1 2">DSM 26524</strain>
    </source>
</reference>
<organism evidence="1 2">
    <name type="scientific">Murimonas intestini</name>
    <dbReference type="NCBI Taxonomy" id="1337051"/>
    <lineage>
        <taxon>Bacteria</taxon>
        <taxon>Bacillati</taxon>
        <taxon>Bacillota</taxon>
        <taxon>Clostridia</taxon>
        <taxon>Lachnospirales</taxon>
        <taxon>Lachnospiraceae</taxon>
        <taxon>Murimonas</taxon>
    </lineage>
</organism>
<proteinExistence type="predicted"/>
<sequence>MMEMDEEIRCLKEYRDKNRDYPVIWARCSRRLIELYRLSGEEAEYKGELTDYVLHHRPELELYRELKSISQEAEWEAIREELFAGAPYDSANYIYYAEEGLYERILDGLRHSGIICQLDRYEPLLREHYPARILQMYEEYVVMRSEPATDRNTYRHLVEYLKKMKSYPGGEERVDMIVQDWKARYGRRHAMMEELEQLE</sequence>
<protein>
    <submittedName>
        <fullName evidence="1">Uncharacterized protein</fullName>
    </submittedName>
</protein>
<dbReference type="EMBL" id="QGGY01000007">
    <property type="protein sequence ID" value="PWJ75182.1"/>
    <property type="molecule type" value="Genomic_DNA"/>
</dbReference>
<dbReference type="Proteomes" id="UP000245412">
    <property type="component" value="Unassembled WGS sequence"/>
</dbReference>
<gene>
    <name evidence="1" type="ORF">C7383_107189</name>
</gene>
<accession>A0AB73T3P5</accession>
<evidence type="ECO:0000313" key="2">
    <source>
        <dbReference type="Proteomes" id="UP000245412"/>
    </source>
</evidence>
<evidence type="ECO:0000313" key="1">
    <source>
        <dbReference type="EMBL" id="PWJ75182.1"/>
    </source>
</evidence>
<dbReference type="RefSeq" id="WP_109627031.1">
    <property type="nucleotide sequence ID" value="NZ_JANKBJ010000021.1"/>
</dbReference>
<name>A0AB73T3P5_9FIRM</name>
<dbReference type="AlphaFoldDB" id="A0AB73T3P5"/>
<keyword evidence="2" id="KW-1185">Reference proteome</keyword>
<comment type="caution">
    <text evidence="1">The sequence shown here is derived from an EMBL/GenBank/DDBJ whole genome shotgun (WGS) entry which is preliminary data.</text>
</comment>